<evidence type="ECO:0000313" key="3">
    <source>
        <dbReference type="EMBL" id="OCH91427.1"/>
    </source>
</evidence>
<reference evidence="3 4" key="1">
    <citation type="submission" date="2016-07" db="EMBL/GenBank/DDBJ databases">
        <title>Draft genome of the white-rot fungus Obba rivulosa 3A-2.</title>
        <authorList>
            <consortium name="DOE Joint Genome Institute"/>
            <person name="Miettinen O."/>
            <person name="Riley R."/>
            <person name="Acob R."/>
            <person name="Barry K."/>
            <person name="Cullen D."/>
            <person name="De Vries R."/>
            <person name="Hainaut M."/>
            <person name="Hatakka A."/>
            <person name="Henrissat B."/>
            <person name="Hilden K."/>
            <person name="Kuo R."/>
            <person name="Labutti K."/>
            <person name="Lipzen A."/>
            <person name="Makela M.R."/>
            <person name="Sandor L."/>
            <person name="Spatafora J.W."/>
            <person name="Grigoriev I.V."/>
            <person name="Hibbett D.S."/>
        </authorList>
    </citation>
    <scope>NUCLEOTIDE SEQUENCE [LARGE SCALE GENOMIC DNA]</scope>
    <source>
        <strain evidence="3 4">3A-2</strain>
    </source>
</reference>
<dbReference type="OrthoDB" id="2796352at2759"/>
<feature type="transmembrane region" description="Helical" evidence="2">
    <location>
        <begin position="12"/>
        <end position="36"/>
    </location>
</feature>
<keyword evidence="2" id="KW-0472">Membrane</keyword>
<feature type="compositionally biased region" description="Basic and acidic residues" evidence="1">
    <location>
        <begin position="85"/>
        <end position="96"/>
    </location>
</feature>
<gene>
    <name evidence="3" type="ORF">OBBRIDRAFT_886952</name>
</gene>
<evidence type="ECO:0000256" key="1">
    <source>
        <dbReference type="SAM" id="MobiDB-lite"/>
    </source>
</evidence>
<keyword evidence="2" id="KW-1133">Transmembrane helix</keyword>
<dbReference type="EMBL" id="KV722385">
    <property type="protein sequence ID" value="OCH91427.1"/>
    <property type="molecule type" value="Genomic_DNA"/>
</dbReference>
<protein>
    <recommendedName>
        <fullName evidence="5">Transmembrane protein</fullName>
    </recommendedName>
</protein>
<evidence type="ECO:0000313" key="4">
    <source>
        <dbReference type="Proteomes" id="UP000250043"/>
    </source>
</evidence>
<sequence length="164" mass="17836">MDSVYKFGLSPGILVGLILVLTVLLGMLVSTTVILLRSRAARRNKRTTPTKTVDVDVDLEGNEDSFAVDKEHDQSASPKQYATGAEDRRATDEPHTVSKLSVIVTPSPPHLFKVETDSGGVEVRVTPPTPIPATAKHANRHVQFVEPASKNPAPSPDDPVWYFL</sequence>
<accession>A0A8E2B0E0</accession>
<proteinExistence type="predicted"/>
<evidence type="ECO:0008006" key="5">
    <source>
        <dbReference type="Google" id="ProtNLM"/>
    </source>
</evidence>
<dbReference type="AlphaFoldDB" id="A0A8E2B0E0"/>
<keyword evidence="4" id="KW-1185">Reference proteome</keyword>
<name>A0A8E2B0E0_9APHY</name>
<keyword evidence="2" id="KW-0812">Transmembrane</keyword>
<organism evidence="3 4">
    <name type="scientific">Obba rivulosa</name>
    <dbReference type="NCBI Taxonomy" id="1052685"/>
    <lineage>
        <taxon>Eukaryota</taxon>
        <taxon>Fungi</taxon>
        <taxon>Dikarya</taxon>
        <taxon>Basidiomycota</taxon>
        <taxon>Agaricomycotina</taxon>
        <taxon>Agaricomycetes</taxon>
        <taxon>Polyporales</taxon>
        <taxon>Gelatoporiaceae</taxon>
        <taxon>Obba</taxon>
    </lineage>
</organism>
<feature type="region of interest" description="Disordered" evidence="1">
    <location>
        <begin position="41"/>
        <end position="98"/>
    </location>
</feature>
<dbReference type="Proteomes" id="UP000250043">
    <property type="component" value="Unassembled WGS sequence"/>
</dbReference>
<evidence type="ECO:0000256" key="2">
    <source>
        <dbReference type="SAM" id="Phobius"/>
    </source>
</evidence>